<comment type="caution">
    <text evidence="2">The sequence shown here is derived from an EMBL/GenBank/DDBJ whole genome shotgun (WGS) entry which is preliminary data.</text>
</comment>
<dbReference type="AlphaFoldDB" id="A0A8J6E578"/>
<dbReference type="OrthoDB" id="10264848at2759"/>
<evidence type="ECO:0000313" key="2">
    <source>
        <dbReference type="EMBL" id="KAG9460302.1"/>
    </source>
</evidence>
<feature type="compositionally biased region" description="Basic and acidic residues" evidence="1">
    <location>
        <begin position="9"/>
        <end position="20"/>
    </location>
</feature>
<dbReference type="Proteomes" id="UP000770717">
    <property type="component" value="Unassembled WGS sequence"/>
</dbReference>
<feature type="non-terminal residue" evidence="2">
    <location>
        <position position="1"/>
    </location>
</feature>
<dbReference type="EMBL" id="WNTK01086377">
    <property type="protein sequence ID" value="KAG9460302.1"/>
    <property type="molecule type" value="Genomic_DNA"/>
</dbReference>
<keyword evidence="3" id="KW-1185">Reference proteome</keyword>
<name>A0A8J6E578_ELECQ</name>
<protein>
    <submittedName>
        <fullName evidence="2">Uncharacterized protein</fullName>
    </submittedName>
</protein>
<organism evidence="2 3">
    <name type="scientific">Eleutherodactylus coqui</name>
    <name type="common">Puerto Rican coqui</name>
    <dbReference type="NCBI Taxonomy" id="57060"/>
    <lineage>
        <taxon>Eukaryota</taxon>
        <taxon>Metazoa</taxon>
        <taxon>Chordata</taxon>
        <taxon>Craniata</taxon>
        <taxon>Vertebrata</taxon>
        <taxon>Euteleostomi</taxon>
        <taxon>Amphibia</taxon>
        <taxon>Batrachia</taxon>
        <taxon>Anura</taxon>
        <taxon>Neobatrachia</taxon>
        <taxon>Hyloidea</taxon>
        <taxon>Eleutherodactylidae</taxon>
        <taxon>Eleutherodactylinae</taxon>
        <taxon>Eleutherodactylus</taxon>
        <taxon>Eleutherodactylus</taxon>
    </lineage>
</organism>
<sequence length="67" mass="7396">APIPFRKKEKQDKEKEDLGPDRFSMPDDATSRLGTHSQAAEDILDKYRNAIKRTSPSDGATGSYEGA</sequence>
<feature type="non-terminal residue" evidence="2">
    <location>
        <position position="67"/>
    </location>
</feature>
<evidence type="ECO:0000256" key="1">
    <source>
        <dbReference type="SAM" id="MobiDB-lite"/>
    </source>
</evidence>
<reference evidence="2" key="1">
    <citation type="thesis" date="2020" institute="ProQuest LLC" country="789 East Eisenhower Parkway, Ann Arbor, MI, USA">
        <title>Comparative Genomics and Chromosome Evolution.</title>
        <authorList>
            <person name="Mudd A.B."/>
        </authorList>
    </citation>
    <scope>NUCLEOTIDE SEQUENCE</scope>
    <source>
        <strain evidence="2">HN-11 Male</strain>
        <tissue evidence="2">Kidney and liver</tissue>
    </source>
</reference>
<evidence type="ECO:0000313" key="3">
    <source>
        <dbReference type="Proteomes" id="UP000770717"/>
    </source>
</evidence>
<accession>A0A8J6E578</accession>
<proteinExistence type="predicted"/>
<feature type="region of interest" description="Disordered" evidence="1">
    <location>
        <begin position="1"/>
        <end position="36"/>
    </location>
</feature>
<gene>
    <name evidence="2" type="ORF">GDO78_022727</name>
</gene>